<keyword evidence="1" id="KW-0472">Membrane</keyword>
<sequence length="55" mass="6286">MKPLESQKNGIYPPTIYSGFLTFVIVMIAPFYYIFHEMLHMLTISTIESVPGGVY</sequence>
<keyword evidence="1" id="KW-1133">Transmembrane helix</keyword>
<keyword evidence="1" id="KW-0812">Transmembrane</keyword>
<dbReference type="AlphaFoldDB" id="A0A397SU44"/>
<evidence type="ECO:0000313" key="3">
    <source>
        <dbReference type="Proteomes" id="UP000265703"/>
    </source>
</evidence>
<protein>
    <submittedName>
        <fullName evidence="2">Uncharacterized protein</fullName>
    </submittedName>
</protein>
<proteinExistence type="predicted"/>
<reference evidence="2 3" key="1">
    <citation type="submission" date="2018-06" db="EMBL/GenBank/DDBJ databases">
        <title>Comparative genomics reveals the genomic features of Rhizophagus irregularis, R. cerebriforme, R. diaphanum and Gigaspora rosea, and their symbiotic lifestyle signature.</title>
        <authorList>
            <person name="Morin E."/>
            <person name="San Clemente H."/>
            <person name="Chen E.C.H."/>
            <person name="De La Providencia I."/>
            <person name="Hainaut M."/>
            <person name="Kuo A."/>
            <person name="Kohler A."/>
            <person name="Murat C."/>
            <person name="Tang N."/>
            <person name="Roy S."/>
            <person name="Loubradou J."/>
            <person name="Henrissat B."/>
            <person name="Grigoriev I.V."/>
            <person name="Corradi N."/>
            <person name="Roux C."/>
            <person name="Martin F.M."/>
        </authorList>
    </citation>
    <scope>NUCLEOTIDE SEQUENCE [LARGE SCALE GENOMIC DNA]</scope>
    <source>
        <strain evidence="2 3">DAOM 227022</strain>
    </source>
</reference>
<feature type="transmembrane region" description="Helical" evidence="1">
    <location>
        <begin position="16"/>
        <end position="35"/>
    </location>
</feature>
<name>A0A397SU44_9GLOM</name>
<organism evidence="2 3">
    <name type="scientific">Glomus cerebriforme</name>
    <dbReference type="NCBI Taxonomy" id="658196"/>
    <lineage>
        <taxon>Eukaryota</taxon>
        <taxon>Fungi</taxon>
        <taxon>Fungi incertae sedis</taxon>
        <taxon>Mucoromycota</taxon>
        <taxon>Glomeromycotina</taxon>
        <taxon>Glomeromycetes</taxon>
        <taxon>Glomerales</taxon>
        <taxon>Glomeraceae</taxon>
        <taxon>Glomus</taxon>
    </lineage>
</organism>
<gene>
    <name evidence="2" type="ORF">C1645_829316</name>
</gene>
<evidence type="ECO:0000256" key="1">
    <source>
        <dbReference type="SAM" id="Phobius"/>
    </source>
</evidence>
<dbReference type="EMBL" id="QKYT01000365">
    <property type="protein sequence ID" value="RIA86401.1"/>
    <property type="molecule type" value="Genomic_DNA"/>
</dbReference>
<evidence type="ECO:0000313" key="2">
    <source>
        <dbReference type="EMBL" id="RIA86401.1"/>
    </source>
</evidence>
<keyword evidence="3" id="KW-1185">Reference proteome</keyword>
<dbReference type="Proteomes" id="UP000265703">
    <property type="component" value="Unassembled WGS sequence"/>
</dbReference>
<comment type="caution">
    <text evidence="2">The sequence shown here is derived from an EMBL/GenBank/DDBJ whole genome shotgun (WGS) entry which is preliminary data.</text>
</comment>
<accession>A0A397SU44</accession>